<evidence type="ECO:0000256" key="2">
    <source>
        <dbReference type="ARBA" id="ARBA00022729"/>
    </source>
</evidence>
<dbReference type="RefSeq" id="WP_122014918.1">
    <property type="nucleotide sequence ID" value="NZ_CP033169.1"/>
</dbReference>
<evidence type="ECO:0000256" key="1">
    <source>
        <dbReference type="ARBA" id="ARBA00004196"/>
    </source>
</evidence>
<dbReference type="EMBL" id="CP033169">
    <property type="protein sequence ID" value="AYO30932.1"/>
    <property type="molecule type" value="Genomic_DNA"/>
</dbReference>
<organism evidence="4 5">
    <name type="scientific">Biomaibacter acetigenes</name>
    <dbReference type="NCBI Taxonomy" id="2316383"/>
    <lineage>
        <taxon>Bacteria</taxon>
        <taxon>Bacillati</taxon>
        <taxon>Bacillota</taxon>
        <taxon>Clostridia</taxon>
        <taxon>Thermosediminibacterales</taxon>
        <taxon>Tepidanaerobacteraceae</taxon>
        <taxon>Biomaibacter</taxon>
    </lineage>
</organism>
<reference evidence="4 5" key="1">
    <citation type="submission" date="2018-10" db="EMBL/GenBank/DDBJ databases">
        <authorList>
            <person name="Zhang X."/>
        </authorList>
    </citation>
    <scope>NUCLEOTIDE SEQUENCE [LARGE SCALE GENOMIC DNA]</scope>
    <source>
        <strain evidence="4 5">SK-G1</strain>
    </source>
</reference>
<dbReference type="Pfam" id="PF13407">
    <property type="entry name" value="Peripla_BP_4"/>
    <property type="match status" value="1"/>
</dbReference>
<dbReference type="InterPro" id="IPR025997">
    <property type="entry name" value="SBP_2_dom"/>
</dbReference>
<dbReference type="PANTHER" id="PTHR30036">
    <property type="entry name" value="D-XYLOSE-BINDING PERIPLASMIC PROTEIN"/>
    <property type="match status" value="1"/>
</dbReference>
<keyword evidence="2" id="KW-0732">Signal</keyword>
<proteinExistence type="predicted"/>
<sequence length="367" mass="40980">MSEGLKKTVIVVLLLILIALILLTGFLIYNSSSKVTAKNLKNEEEKSKIRIGISLGTLKEERWLKDRDILMAKLKELGADVFVQNANNDDEDQLKQVKYLLDRRIDVLILVPNDMEKAATAVQMAQKNGVRVISYDRLVTRSNVDLYISFDNVEVGKLMARSLMEKVPEGNYLIVNGAKTDNNTSMIKQGYENVLGDRVKDGRIKIIAEEWASNWMAEYAFKVTDEILQSGKRIDAVLAGNDSLAGGVIEALSEHRMAGKIPVVGQDADIAGCQRIMEGTQLMTVYKPLDKLAEKTAQMAIKLARDEKPDVKQTIYDGKFYVPYYVLEPVAVNKSNIDETVIKDGFHSARDVYRNISNKDVGGQTSD</sequence>
<gene>
    <name evidence="4" type="ORF">D2962_10170</name>
</gene>
<dbReference type="GO" id="GO:0030246">
    <property type="term" value="F:carbohydrate binding"/>
    <property type="evidence" value="ECO:0007669"/>
    <property type="project" value="TreeGrafter"/>
</dbReference>
<dbReference type="KEGG" id="bacg:D2962_10170"/>
<dbReference type="CDD" id="cd19991">
    <property type="entry name" value="PBP1_ABC_xylose_binding"/>
    <property type="match status" value="1"/>
</dbReference>
<dbReference type="InterPro" id="IPR028082">
    <property type="entry name" value="Peripla_BP_I"/>
</dbReference>
<evidence type="ECO:0000259" key="3">
    <source>
        <dbReference type="Pfam" id="PF13407"/>
    </source>
</evidence>
<dbReference type="GO" id="GO:0030288">
    <property type="term" value="C:outer membrane-bounded periplasmic space"/>
    <property type="evidence" value="ECO:0007669"/>
    <property type="project" value="TreeGrafter"/>
</dbReference>
<dbReference type="InterPro" id="IPR050555">
    <property type="entry name" value="Bact_Solute-Bind_Prot2"/>
</dbReference>
<dbReference type="AlphaFoldDB" id="A0A3G2R663"/>
<dbReference type="SUPFAM" id="SSF53822">
    <property type="entry name" value="Periplasmic binding protein-like I"/>
    <property type="match status" value="1"/>
</dbReference>
<protein>
    <submittedName>
        <fullName evidence="4">Sugar ABC transporter substrate-binding protein</fullName>
    </submittedName>
</protein>
<dbReference type="Gene3D" id="3.40.50.2300">
    <property type="match status" value="2"/>
</dbReference>
<name>A0A3G2R663_9FIRM</name>
<keyword evidence="5" id="KW-1185">Reference proteome</keyword>
<comment type="subcellular location">
    <subcellularLocation>
        <location evidence="1">Cell envelope</location>
    </subcellularLocation>
</comment>
<dbReference type="Proteomes" id="UP000280960">
    <property type="component" value="Chromosome"/>
</dbReference>
<feature type="domain" description="Periplasmic binding protein" evidence="3">
    <location>
        <begin position="51"/>
        <end position="307"/>
    </location>
</feature>
<evidence type="ECO:0000313" key="4">
    <source>
        <dbReference type="EMBL" id="AYO30932.1"/>
    </source>
</evidence>
<accession>A0A3G2R663</accession>
<dbReference type="PANTHER" id="PTHR30036:SF1">
    <property type="entry name" value="D-XYLOSE-BINDING PERIPLASMIC PROTEIN"/>
    <property type="match status" value="1"/>
</dbReference>
<evidence type="ECO:0000313" key="5">
    <source>
        <dbReference type="Proteomes" id="UP000280960"/>
    </source>
</evidence>